<reference evidence="2" key="1">
    <citation type="journal article" date="2014" name="Int. J. Syst. Evol. Microbiol.">
        <title>Complete genome sequence of Corynebacterium casei LMG S-19264T (=DSM 44701T), isolated from a smear-ripened cheese.</title>
        <authorList>
            <consortium name="US DOE Joint Genome Institute (JGI-PGF)"/>
            <person name="Walter F."/>
            <person name="Albersmeier A."/>
            <person name="Kalinowski J."/>
            <person name="Ruckert C."/>
        </authorList>
    </citation>
    <scope>NUCLEOTIDE SEQUENCE</scope>
    <source>
        <strain evidence="2">CGMCC 1.12777</strain>
    </source>
</reference>
<feature type="compositionally biased region" description="Basic and acidic residues" evidence="1">
    <location>
        <begin position="171"/>
        <end position="215"/>
    </location>
</feature>
<gene>
    <name evidence="2" type="primary">spoIIR</name>
    <name evidence="2" type="ORF">GCM10007096_26160</name>
</gene>
<proteinExistence type="predicted"/>
<dbReference type="RefSeq" id="WP_188497824.1">
    <property type="nucleotide sequence ID" value="NZ_BMFV01000020.1"/>
</dbReference>
<accession>A0A8J3EMM1</accession>
<evidence type="ECO:0000256" key="1">
    <source>
        <dbReference type="SAM" id="MobiDB-lite"/>
    </source>
</evidence>
<feature type="region of interest" description="Disordered" evidence="1">
    <location>
        <begin position="171"/>
        <end position="222"/>
    </location>
</feature>
<evidence type="ECO:0000313" key="3">
    <source>
        <dbReference type="Proteomes" id="UP000656813"/>
    </source>
</evidence>
<name>A0A8J3EMM1_9BACL</name>
<protein>
    <submittedName>
        <fullName evidence="2">Stage II sporulation protein R</fullName>
    </submittedName>
</protein>
<dbReference type="InterPro" id="IPR014202">
    <property type="entry name" value="Spore_II_R"/>
</dbReference>
<dbReference type="NCBIfam" id="TIGR02837">
    <property type="entry name" value="spore_II_R"/>
    <property type="match status" value="1"/>
</dbReference>
<dbReference type="EMBL" id="BMFV01000020">
    <property type="protein sequence ID" value="GGH84030.1"/>
    <property type="molecule type" value="Genomic_DNA"/>
</dbReference>
<keyword evidence="3" id="KW-1185">Reference proteome</keyword>
<reference evidence="2" key="2">
    <citation type="submission" date="2020-09" db="EMBL/GenBank/DDBJ databases">
        <authorList>
            <person name="Sun Q."/>
            <person name="Zhou Y."/>
        </authorList>
    </citation>
    <scope>NUCLEOTIDE SEQUENCE</scope>
    <source>
        <strain evidence="2">CGMCC 1.12777</strain>
    </source>
</reference>
<dbReference type="Proteomes" id="UP000656813">
    <property type="component" value="Unassembled WGS sequence"/>
</dbReference>
<dbReference type="Pfam" id="PF09551">
    <property type="entry name" value="Spore_II_R"/>
    <property type="match status" value="1"/>
</dbReference>
<comment type="caution">
    <text evidence="2">The sequence shown here is derived from an EMBL/GenBank/DDBJ whole genome shotgun (WGS) entry which is preliminary data.</text>
</comment>
<organism evidence="2 3">
    <name type="scientific">Pullulanibacillus pueri</name>
    <dbReference type="NCBI Taxonomy" id="1437324"/>
    <lineage>
        <taxon>Bacteria</taxon>
        <taxon>Bacillati</taxon>
        <taxon>Bacillota</taxon>
        <taxon>Bacilli</taxon>
        <taxon>Bacillales</taxon>
        <taxon>Sporolactobacillaceae</taxon>
        <taxon>Pullulanibacillus</taxon>
    </lineage>
</organism>
<sequence length="244" mass="27433">MKRKMILAFILLLFILVVIMETQTRLSNAKESANPIPEDAIRLRILANSNSAADQSVKRQIRDAVNADVEGWVQHLKTAKQAKRVIRDHLDEVQDTVATKLAKMGLDESFTVKLGQADFPTKMYGGYVYPAGKYEALVITLGQGVGANWWCVLFPPLCFLDFSNGDAVKTDDETHKAEKQAEPKKVMDTGKQHKKVEDAGNQHQTDKVTQKVTDKNEEESDKPEVKFFLVDLFEGIGNFFSKLF</sequence>
<evidence type="ECO:0000313" key="2">
    <source>
        <dbReference type="EMBL" id="GGH84030.1"/>
    </source>
</evidence>
<dbReference type="AlphaFoldDB" id="A0A8J3EMM1"/>